<evidence type="ECO:0000313" key="4">
    <source>
        <dbReference type="Proteomes" id="UP000298585"/>
    </source>
</evidence>
<keyword evidence="3" id="KW-0966">Cell projection</keyword>
<reference evidence="3 4" key="2">
    <citation type="submission" date="2019-05" db="EMBL/GenBank/DDBJ databases">
        <title>Genome evolution of the obligate endosymbiont Buchnera aphidicola.</title>
        <authorList>
            <person name="Moran N.A."/>
        </authorList>
    </citation>
    <scope>NUCLEOTIDE SEQUENCE [LARGE SCALE GENOMIC DNA]</scope>
    <source>
        <strain evidence="3 4">Sav</strain>
    </source>
</reference>
<evidence type="ECO:0000313" key="3">
    <source>
        <dbReference type="EMBL" id="QCI25551.1"/>
    </source>
</evidence>
<sequence length="105" mass="12311">MNDNFLLFNTLNYNVKFINELKYQVHDNPTKYALKTAKEVESVFIQILLKNMRNTLLKDSLLDNNQSRLYTDIYDQQLSQEISKKGIGLTDIILNQIQPKKNIMS</sequence>
<name>A0A4D6YGP5_9GAMM</name>
<dbReference type="OrthoDB" id="289937at2"/>
<dbReference type="Proteomes" id="UP000298585">
    <property type="component" value="Chromosome"/>
</dbReference>
<feature type="domain" description="Flagellar protein FlgJ N-terminal" evidence="2">
    <location>
        <begin position="50"/>
        <end position="96"/>
    </location>
</feature>
<keyword evidence="1" id="KW-1005">Bacterial flagellum biogenesis</keyword>
<dbReference type="EMBL" id="CP034855">
    <property type="protein sequence ID" value="QCI25551.1"/>
    <property type="molecule type" value="Genomic_DNA"/>
</dbReference>
<dbReference type="InterPro" id="IPR019301">
    <property type="entry name" value="Flagellar_prot_FlgJ_N"/>
</dbReference>
<proteinExistence type="predicted"/>
<evidence type="ECO:0000259" key="2">
    <source>
        <dbReference type="Pfam" id="PF10135"/>
    </source>
</evidence>
<dbReference type="RefSeq" id="WP_158338481.1">
    <property type="nucleotide sequence ID" value="NZ_CP034855.1"/>
</dbReference>
<evidence type="ECO:0000256" key="1">
    <source>
        <dbReference type="ARBA" id="ARBA00022795"/>
    </source>
</evidence>
<dbReference type="Pfam" id="PF10135">
    <property type="entry name" value="Rod-binding"/>
    <property type="match status" value="1"/>
</dbReference>
<protein>
    <submittedName>
        <fullName evidence="3">Flagellar biosynthesis protein FlgJ</fullName>
    </submittedName>
</protein>
<keyword evidence="3" id="KW-0969">Cilium</keyword>
<accession>A0A4D6YGP5</accession>
<dbReference type="PRINTS" id="PR01002">
    <property type="entry name" value="FLGFLGJ"/>
</dbReference>
<dbReference type="AlphaFoldDB" id="A0A4D6YGP5"/>
<reference evidence="3 4" key="1">
    <citation type="submission" date="2018-12" db="EMBL/GenBank/DDBJ databases">
        <authorList>
            <person name="Chong R.A."/>
        </authorList>
    </citation>
    <scope>NUCLEOTIDE SEQUENCE [LARGE SCALE GENOMIC DNA]</scope>
    <source>
        <strain evidence="3 4">Sav</strain>
    </source>
</reference>
<dbReference type="GO" id="GO:0044781">
    <property type="term" value="P:bacterial-type flagellum organization"/>
    <property type="evidence" value="ECO:0007669"/>
    <property type="project" value="UniProtKB-KW"/>
</dbReference>
<keyword evidence="3" id="KW-0282">Flagellum</keyword>
<organism evidence="3 4">
    <name type="scientific">Buchnera aphidicola</name>
    <name type="common">Sitobion avenae</name>
    <dbReference type="NCBI Taxonomy" id="571428"/>
    <lineage>
        <taxon>Bacteria</taxon>
        <taxon>Pseudomonadati</taxon>
        <taxon>Pseudomonadota</taxon>
        <taxon>Gammaproteobacteria</taxon>
        <taxon>Enterobacterales</taxon>
        <taxon>Erwiniaceae</taxon>
        <taxon>Buchnera</taxon>
    </lineage>
</organism>
<gene>
    <name evidence="3" type="ORF">D9V77_01725</name>
</gene>